<sequence>MFNRLATGLAAAASLVLMAAPPSFPQRLVRWNTGGAAWISNSHVFKHFLETGEIADRSFFASVRNSGWTADEIRFGMKKVYIVDVARVARYLYSREGIDFLSKQTYSYYPPNGANDSAVFAMRSAIIKASTGGKLSSVGIINNLPVDFRLTGDGLVICAPEKVDKKQAASLLTWYIFLPACIVRDVAAY</sequence>
<feature type="chain" id="PRO_5004291800" description="DUF1400 domain-containing protein" evidence="1">
    <location>
        <begin position="20"/>
        <end position="189"/>
    </location>
</feature>
<name>Q7U4B2_PARMW</name>
<gene>
    <name evidence="2" type="ordered locus">SYNW2159</name>
</gene>
<proteinExistence type="predicted"/>
<dbReference type="AlphaFoldDB" id="Q7U4B2"/>
<evidence type="ECO:0000313" key="3">
    <source>
        <dbReference type="Proteomes" id="UP000001422"/>
    </source>
</evidence>
<dbReference type="KEGG" id="syw:SYNW2159"/>
<reference evidence="2 3" key="1">
    <citation type="journal article" date="2003" name="Nature">
        <title>The genome of a motile marine Synechococcus.</title>
        <authorList>
            <person name="Palenik B."/>
            <person name="Brahamsha B."/>
            <person name="Larimer F."/>
            <person name="Land M."/>
            <person name="Hauser L."/>
            <person name="Chain P."/>
            <person name="Lamerdin J."/>
            <person name="Regala W."/>
            <person name="Allen E.A."/>
            <person name="McCarren J."/>
            <person name="Paulsen I."/>
            <person name="Dufresne A."/>
            <person name="Partensky F."/>
            <person name="Webb E."/>
            <person name="Waterbury J."/>
        </authorList>
    </citation>
    <scope>NUCLEOTIDE SEQUENCE [LARGE SCALE GENOMIC DNA]</scope>
    <source>
        <strain evidence="2 3">WH8102</strain>
    </source>
</reference>
<dbReference type="STRING" id="84588.SYNW2159"/>
<keyword evidence="3" id="KW-1185">Reference proteome</keyword>
<evidence type="ECO:0000313" key="2">
    <source>
        <dbReference type="EMBL" id="CAE08674.1"/>
    </source>
</evidence>
<organism evidence="2 3">
    <name type="scientific">Parasynechococcus marenigrum (strain WH8102)</name>
    <dbReference type="NCBI Taxonomy" id="84588"/>
    <lineage>
        <taxon>Bacteria</taxon>
        <taxon>Bacillati</taxon>
        <taxon>Cyanobacteriota</taxon>
        <taxon>Cyanophyceae</taxon>
        <taxon>Synechococcales</taxon>
        <taxon>Prochlorococcaceae</taxon>
        <taxon>Parasynechococcus</taxon>
        <taxon>Parasynechococcus marenigrum</taxon>
    </lineage>
</organism>
<keyword evidence="1" id="KW-0732">Signal</keyword>
<dbReference type="EMBL" id="BX569694">
    <property type="protein sequence ID" value="CAE08674.1"/>
    <property type="molecule type" value="Genomic_DNA"/>
</dbReference>
<feature type="signal peptide" evidence="1">
    <location>
        <begin position="1"/>
        <end position="19"/>
    </location>
</feature>
<dbReference type="eggNOG" id="ENOG5033QRM">
    <property type="taxonomic scope" value="Bacteria"/>
</dbReference>
<evidence type="ECO:0008006" key="4">
    <source>
        <dbReference type="Google" id="ProtNLM"/>
    </source>
</evidence>
<evidence type="ECO:0000256" key="1">
    <source>
        <dbReference type="SAM" id="SignalP"/>
    </source>
</evidence>
<dbReference type="HOGENOM" id="CLU_1304361_0_0_3"/>
<protein>
    <recommendedName>
        <fullName evidence="4">DUF1400 domain-containing protein</fullName>
    </recommendedName>
</protein>
<dbReference type="Proteomes" id="UP000001422">
    <property type="component" value="Chromosome"/>
</dbReference>
<accession>Q7U4B2</accession>